<evidence type="ECO:0000256" key="4">
    <source>
        <dbReference type="ARBA" id="ARBA00022801"/>
    </source>
</evidence>
<keyword evidence="6" id="KW-0238">DNA-binding</keyword>
<dbReference type="Pfam" id="PF02586">
    <property type="entry name" value="SRAP"/>
    <property type="match status" value="1"/>
</dbReference>
<organism evidence="9 10">
    <name type="scientific">Gryllotalpicola koreensis</name>
    <dbReference type="NCBI Taxonomy" id="993086"/>
    <lineage>
        <taxon>Bacteria</taxon>
        <taxon>Bacillati</taxon>
        <taxon>Actinomycetota</taxon>
        <taxon>Actinomycetes</taxon>
        <taxon>Micrococcales</taxon>
        <taxon>Microbacteriaceae</taxon>
        <taxon>Gryllotalpicola</taxon>
    </lineage>
</organism>
<dbReference type="PANTHER" id="PTHR13604">
    <property type="entry name" value="DC12-RELATED"/>
    <property type="match status" value="1"/>
</dbReference>
<proteinExistence type="inferred from homology"/>
<dbReference type="SUPFAM" id="SSF143081">
    <property type="entry name" value="BB1717-like"/>
    <property type="match status" value="1"/>
</dbReference>
<evidence type="ECO:0000256" key="8">
    <source>
        <dbReference type="RuleBase" id="RU364100"/>
    </source>
</evidence>
<dbReference type="EC" id="3.4.-.-" evidence="8"/>
<reference evidence="10" key="1">
    <citation type="journal article" date="2019" name="Int. J. Syst. Evol. Microbiol.">
        <title>The Global Catalogue of Microorganisms (GCM) 10K type strain sequencing project: providing services to taxonomists for standard genome sequencing and annotation.</title>
        <authorList>
            <consortium name="The Broad Institute Genomics Platform"/>
            <consortium name="The Broad Institute Genome Sequencing Center for Infectious Disease"/>
            <person name="Wu L."/>
            <person name="Ma J."/>
        </authorList>
    </citation>
    <scope>NUCLEOTIDE SEQUENCE [LARGE SCALE GENOMIC DNA]</scope>
    <source>
        <strain evidence="10">JCM 17591</strain>
    </source>
</reference>
<sequence length="244" mass="27638">MCGRFAMNDEVNSAITKWVAAGNSFRDWTVEKWLEWNPSWNIKPTQDIPVLAETKHGDDDPELRLERAYWSLVPSWSKTLKLKYPTFNARAEGITEKPTWKGPLKSHRAIILANGYYEWQAIGKTKTPYFIHHPEASVIGFAGLYSWWPDPAKDADDDSRWTLTATILTSDAVQTLADIHDRNPVILPQEMWQQWIDPTVVGDQRLVDEAVRAGVAQAGQLVFDQVAPLKGDGPQLIEPVTETE</sequence>
<keyword evidence="5" id="KW-0190">Covalent protein-DNA linkage</keyword>
<keyword evidence="4 8" id="KW-0378">Hydrolase</keyword>
<dbReference type="RefSeq" id="WP_344754246.1">
    <property type="nucleotide sequence ID" value="NZ_BAABBW010000003.1"/>
</dbReference>
<evidence type="ECO:0000313" key="10">
    <source>
        <dbReference type="Proteomes" id="UP001501079"/>
    </source>
</evidence>
<dbReference type="InterPro" id="IPR036590">
    <property type="entry name" value="SRAP-like"/>
</dbReference>
<keyword evidence="3" id="KW-0227">DNA damage</keyword>
<comment type="caution">
    <text evidence="9">The sequence shown here is derived from an EMBL/GenBank/DDBJ whole genome shotgun (WGS) entry which is preliminary data.</text>
</comment>
<dbReference type="EMBL" id="BAABBW010000003">
    <property type="protein sequence ID" value="GAA4175690.1"/>
    <property type="molecule type" value="Genomic_DNA"/>
</dbReference>
<comment type="similarity">
    <text evidence="1 8">Belongs to the SOS response-associated peptidase family.</text>
</comment>
<evidence type="ECO:0000256" key="2">
    <source>
        <dbReference type="ARBA" id="ARBA00022670"/>
    </source>
</evidence>
<evidence type="ECO:0000256" key="3">
    <source>
        <dbReference type="ARBA" id="ARBA00022763"/>
    </source>
</evidence>
<evidence type="ECO:0000256" key="1">
    <source>
        <dbReference type="ARBA" id="ARBA00008136"/>
    </source>
</evidence>
<dbReference type="Gene3D" id="3.90.1680.10">
    <property type="entry name" value="SOS response associated peptidase-like"/>
    <property type="match status" value="1"/>
</dbReference>
<dbReference type="PANTHER" id="PTHR13604:SF0">
    <property type="entry name" value="ABASIC SITE PROCESSING PROTEIN HMCES"/>
    <property type="match status" value="1"/>
</dbReference>
<evidence type="ECO:0000256" key="7">
    <source>
        <dbReference type="ARBA" id="ARBA00023239"/>
    </source>
</evidence>
<evidence type="ECO:0000313" key="9">
    <source>
        <dbReference type="EMBL" id="GAA4175690.1"/>
    </source>
</evidence>
<accession>A0ABP8A1M8</accession>
<name>A0ABP8A1M8_9MICO</name>
<dbReference type="InterPro" id="IPR003738">
    <property type="entry name" value="SRAP"/>
</dbReference>
<keyword evidence="10" id="KW-1185">Reference proteome</keyword>
<gene>
    <name evidence="9" type="ORF">GCM10022287_21690</name>
</gene>
<keyword evidence="7" id="KW-0456">Lyase</keyword>
<protein>
    <recommendedName>
        <fullName evidence="8">Abasic site processing protein</fullName>
        <ecNumber evidence="8">3.4.-.-</ecNumber>
    </recommendedName>
</protein>
<dbReference type="Proteomes" id="UP001501079">
    <property type="component" value="Unassembled WGS sequence"/>
</dbReference>
<evidence type="ECO:0000256" key="6">
    <source>
        <dbReference type="ARBA" id="ARBA00023125"/>
    </source>
</evidence>
<keyword evidence="2 8" id="KW-0645">Protease</keyword>
<evidence type="ECO:0000256" key="5">
    <source>
        <dbReference type="ARBA" id="ARBA00023124"/>
    </source>
</evidence>